<evidence type="ECO:0000313" key="1">
    <source>
        <dbReference type="Proteomes" id="UP000095286"/>
    </source>
</evidence>
<proteinExistence type="predicted"/>
<dbReference type="WBParaSite" id="RSKR_0000045000.1">
    <property type="protein sequence ID" value="RSKR_0000045000.1"/>
    <property type="gene ID" value="RSKR_0000045000"/>
</dbReference>
<reference evidence="2" key="1">
    <citation type="submission" date="2016-11" db="UniProtKB">
        <authorList>
            <consortium name="WormBaseParasite"/>
        </authorList>
    </citation>
    <scope>IDENTIFICATION</scope>
    <source>
        <strain evidence="2">KR3021</strain>
    </source>
</reference>
<sequence>MAKLADILVTAGHDVTVLVSPFDPSEADQHGLKLAKTIRGKVNPNLLDQSGPAKTEHLKMIWTNNFASPISVYFMTKFTDSWVEHCKGIMNDDELTAQINGQTFDIAIGEAFDPCIFGLYRQYGIENHIVVSSGLFFSPHFELLGLTYPSTQVPDLMADFGANGFSIYERLVNKYYGLVSYIFLTRPMQQEQALFDQKFGKGVVDMRKTFSECAYLITNADPLIDFAKPITSKIIEIGGFSIPKSKPLDDHFDKVMSLRNKNVLISFGSNAKSCFMPDSYKQNLRKVFKSFPDVTFIWKYEAETDDGITEGLGNLIISKWLPQTDILADKRLSGFITHGGLNSLTEASQVGVPLILVGLFGDQLRNAQVAEKIGFGKGVEKYLLADFDTMRNAIDEVFFKSDKYRKAAVKLMESIKNKPFNSTDVFVRHVEYAAKYGAQPMLNILGQEQSYIQRNNIDLLAILIIVLFLFGVLILKAVKCCCCREKVVVKKSKKLN</sequence>
<dbReference type="Proteomes" id="UP000095286">
    <property type="component" value="Unplaced"/>
</dbReference>
<evidence type="ECO:0000313" key="2">
    <source>
        <dbReference type="WBParaSite" id="RSKR_0000045000.1"/>
    </source>
</evidence>
<name>A0AC35TH09_9BILA</name>
<accession>A0AC35TH09</accession>
<protein>
    <submittedName>
        <fullName evidence="2">Glucuronosyltransferase</fullName>
    </submittedName>
</protein>
<organism evidence="1 2">
    <name type="scientific">Rhabditophanes sp. KR3021</name>
    <dbReference type="NCBI Taxonomy" id="114890"/>
    <lineage>
        <taxon>Eukaryota</taxon>
        <taxon>Metazoa</taxon>
        <taxon>Ecdysozoa</taxon>
        <taxon>Nematoda</taxon>
        <taxon>Chromadorea</taxon>
        <taxon>Rhabditida</taxon>
        <taxon>Tylenchina</taxon>
        <taxon>Panagrolaimomorpha</taxon>
        <taxon>Strongyloidoidea</taxon>
        <taxon>Alloionematidae</taxon>
        <taxon>Rhabditophanes</taxon>
    </lineage>
</organism>